<gene>
    <name evidence="2" type="ORF">GCM10022207_06370</name>
</gene>
<sequence>MSHPSIPDCPTRPRAVLTERTGPAGRHRVSRPAGSFRQDNARAAPEETGRGEVFGAGTVRQGARLWHPARE</sequence>
<evidence type="ECO:0000313" key="2">
    <source>
        <dbReference type="EMBL" id="GAA3847755.1"/>
    </source>
</evidence>
<dbReference type="EMBL" id="BAAAZA010000002">
    <property type="protein sequence ID" value="GAA3847755.1"/>
    <property type="molecule type" value="Genomic_DNA"/>
</dbReference>
<feature type="region of interest" description="Disordered" evidence="1">
    <location>
        <begin position="1"/>
        <end position="71"/>
    </location>
</feature>
<keyword evidence="3" id="KW-1185">Reference proteome</keyword>
<proteinExistence type="predicted"/>
<evidence type="ECO:0000313" key="3">
    <source>
        <dbReference type="Proteomes" id="UP001501563"/>
    </source>
</evidence>
<organism evidence="2 3">
    <name type="scientific">Streptomyces lannensis</name>
    <dbReference type="NCBI Taxonomy" id="766498"/>
    <lineage>
        <taxon>Bacteria</taxon>
        <taxon>Bacillati</taxon>
        <taxon>Actinomycetota</taxon>
        <taxon>Actinomycetes</taxon>
        <taxon>Kitasatosporales</taxon>
        <taxon>Streptomycetaceae</taxon>
        <taxon>Streptomyces</taxon>
    </lineage>
</organism>
<evidence type="ECO:0000256" key="1">
    <source>
        <dbReference type="SAM" id="MobiDB-lite"/>
    </source>
</evidence>
<reference evidence="3" key="1">
    <citation type="journal article" date="2019" name="Int. J. Syst. Evol. Microbiol.">
        <title>The Global Catalogue of Microorganisms (GCM) 10K type strain sequencing project: providing services to taxonomists for standard genome sequencing and annotation.</title>
        <authorList>
            <consortium name="The Broad Institute Genomics Platform"/>
            <consortium name="The Broad Institute Genome Sequencing Center for Infectious Disease"/>
            <person name="Wu L."/>
            <person name="Ma J."/>
        </authorList>
    </citation>
    <scope>NUCLEOTIDE SEQUENCE [LARGE SCALE GENOMIC DNA]</scope>
    <source>
        <strain evidence="3">JCM 16578</strain>
    </source>
</reference>
<comment type="caution">
    <text evidence="2">The sequence shown here is derived from an EMBL/GenBank/DDBJ whole genome shotgun (WGS) entry which is preliminary data.</text>
</comment>
<dbReference type="RefSeq" id="WP_345546009.1">
    <property type="nucleotide sequence ID" value="NZ_BAAAZA010000002.1"/>
</dbReference>
<protein>
    <submittedName>
        <fullName evidence="2">Uncharacterized protein</fullName>
    </submittedName>
</protein>
<dbReference type="Proteomes" id="UP001501563">
    <property type="component" value="Unassembled WGS sequence"/>
</dbReference>
<accession>A0ABP7JME5</accession>
<name>A0ABP7JME5_9ACTN</name>